<proteinExistence type="inferred from homology"/>
<dbReference type="SUPFAM" id="SSF52096">
    <property type="entry name" value="ClpP/crotonase"/>
    <property type="match status" value="1"/>
</dbReference>
<dbReference type="GO" id="GO:0003824">
    <property type="term" value="F:catalytic activity"/>
    <property type="evidence" value="ECO:0007669"/>
    <property type="project" value="UniProtKB-ARBA"/>
</dbReference>
<organism evidence="2 3">
    <name type="scientific">Photobacterium aquae</name>
    <dbReference type="NCBI Taxonomy" id="1195763"/>
    <lineage>
        <taxon>Bacteria</taxon>
        <taxon>Pseudomonadati</taxon>
        <taxon>Pseudomonadota</taxon>
        <taxon>Gammaproteobacteria</taxon>
        <taxon>Vibrionales</taxon>
        <taxon>Vibrionaceae</taxon>
        <taxon>Photobacterium</taxon>
    </lineage>
</organism>
<dbReference type="Proteomes" id="UP000036097">
    <property type="component" value="Unassembled WGS sequence"/>
</dbReference>
<comment type="caution">
    <text evidence="2">The sequence shown here is derived from an EMBL/GenBank/DDBJ whole genome shotgun (WGS) entry which is preliminary data.</text>
</comment>
<keyword evidence="3" id="KW-1185">Reference proteome</keyword>
<dbReference type="CDD" id="cd06558">
    <property type="entry name" value="crotonase-like"/>
    <property type="match status" value="1"/>
</dbReference>
<dbReference type="PANTHER" id="PTHR42964">
    <property type="entry name" value="ENOYL-COA HYDRATASE"/>
    <property type="match status" value="1"/>
</dbReference>
<dbReference type="PATRIC" id="fig|1195763.3.peg.2526"/>
<evidence type="ECO:0008006" key="4">
    <source>
        <dbReference type="Google" id="ProtNLM"/>
    </source>
</evidence>
<dbReference type="STRING" id="1195763.ABT56_11975"/>
<name>A0A0J1H0R2_9GAMM</name>
<dbReference type="PANTHER" id="PTHR42964:SF1">
    <property type="entry name" value="POLYKETIDE BIOSYNTHESIS ENOYL-COA HYDRATASE PKSH-RELATED"/>
    <property type="match status" value="1"/>
</dbReference>
<dbReference type="InterPro" id="IPR051683">
    <property type="entry name" value="Enoyl-CoA_Hydratase/Isomerase"/>
</dbReference>
<protein>
    <recommendedName>
        <fullName evidence="4">Gamma-carboxygeranoyl-CoA hydratase</fullName>
    </recommendedName>
</protein>
<reference evidence="2 3" key="1">
    <citation type="submission" date="2015-05" db="EMBL/GenBank/DDBJ databases">
        <title>Photobacterium galathea sp. nov.</title>
        <authorList>
            <person name="Machado H."/>
            <person name="Gram L."/>
        </authorList>
    </citation>
    <scope>NUCLEOTIDE SEQUENCE [LARGE SCALE GENOMIC DNA]</scope>
    <source>
        <strain evidence="2 3">CGMCC 1.12159</strain>
    </source>
</reference>
<dbReference type="Gene3D" id="3.90.226.10">
    <property type="entry name" value="2-enoyl-CoA Hydratase, Chain A, domain 1"/>
    <property type="match status" value="1"/>
</dbReference>
<evidence type="ECO:0000256" key="1">
    <source>
        <dbReference type="ARBA" id="ARBA00005254"/>
    </source>
</evidence>
<evidence type="ECO:0000313" key="2">
    <source>
        <dbReference type="EMBL" id="KLV05425.1"/>
    </source>
</evidence>
<sequence length="277" mass="30929">MPALPSTLTHFHPTEDAPVLAYLDPHGVATLILNRPEKRNAFDAEMIVGMQHYLEIFASYDELRLLIFKAQGNHFSAGADLNWMRSMADNSYPENLDDARQLAELMHQLDTFPVPTIITVQGFAIGGAVGIICCCDIALGDESCRLALSEVKVGLIPATIMPYVNRTLGQRQTRRYSLTAEWISAKKAEELGLFHQITATPEERENSLASLKQKLMQNSPQALRAVKQLCAYNYAHPLDDSLRQHTSDLIAQIRTSPEGQEGLAAFLEQRDPNWRAQ</sequence>
<comment type="similarity">
    <text evidence="1">Belongs to the enoyl-CoA hydratase/isomerase family.</text>
</comment>
<dbReference type="InterPro" id="IPR014748">
    <property type="entry name" value="Enoyl-CoA_hydra_C"/>
</dbReference>
<dbReference type="AlphaFoldDB" id="A0A0J1H0R2"/>
<dbReference type="InterPro" id="IPR029045">
    <property type="entry name" value="ClpP/crotonase-like_dom_sf"/>
</dbReference>
<gene>
    <name evidence="2" type="ORF">ABT56_11975</name>
</gene>
<dbReference type="EMBL" id="LDOT01000014">
    <property type="protein sequence ID" value="KLV05425.1"/>
    <property type="molecule type" value="Genomic_DNA"/>
</dbReference>
<dbReference type="InterPro" id="IPR001753">
    <property type="entry name" value="Enoyl-CoA_hydra/iso"/>
</dbReference>
<dbReference type="GO" id="GO:0008300">
    <property type="term" value="P:isoprenoid catabolic process"/>
    <property type="evidence" value="ECO:0007669"/>
    <property type="project" value="TreeGrafter"/>
</dbReference>
<dbReference type="Pfam" id="PF00378">
    <property type="entry name" value="ECH_1"/>
    <property type="match status" value="1"/>
</dbReference>
<dbReference type="Gene3D" id="1.10.12.10">
    <property type="entry name" value="Lyase 2-enoyl-coa Hydratase, Chain A, domain 2"/>
    <property type="match status" value="1"/>
</dbReference>
<dbReference type="RefSeq" id="WP_047879107.1">
    <property type="nucleotide sequence ID" value="NZ_LDOT01000014.1"/>
</dbReference>
<evidence type="ECO:0000313" key="3">
    <source>
        <dbReference type="Proteomes" id="UP000036097"/>
    </source>
</evidence>
<accession>A0A0J1H0R2</accession>